<evidence type="ECO:0000313" key="3">
    <source>
        <dbReference type="EMBL" id="MCM5682592.1"/>
    </source>
</evidence>
<comment type="function">
    <text evidence="1">Could be involved in insertion of integral membrane proteins into the membrane.</text>
</comment>
<evidence type="ECO:0000256" key="2">
    <source>
        <dbReference type="SAM" id="MobiDB-lite"/>
    </source>
</evidence>
<reference evidence="3" key="1">
    <citation type="submission" date="2022-05" db="EMBL/GenBank/DDBJ databases">
        <title>Schlegelella sp. nov., isolated from mangrove soil.</title>
        <authorList>
            <person name="Liu Y."/>
            <person name="Ge X."/>
            <person name="Liu W."/>
        </authorList>
    </citation>
    <scope>NUCLEOTIDE SEQUENCE</scope>
    <source>
        <strain evidence="3">S2-27</strain>
    </source>
</reference>
<feature type="compositionally biased region" description="Low complexity" evidence="2">
    <location>
        <begin position="83"/>
        <end position="104"/>
    </location>
</feature>
<dbReference type="PANTHER" id="PTHR33383">
    <property type="entry name" value="MEMBRANE PROTEIN INSERTION EFFICIENCY FACTOR-RELATED"/>
    <property type="match status" value="1"/>
</dbReference>
<feature type="region of interest" description="Disordered" evidence="2">
    <location>
        <begin position="82"/>
        <end position="104"/>
    </location>
</feature>
<comment type="similarity">
    <text evidence="1">Belongs to the UPF0161 family.</text>
</comment>
<organism evidence="3 4">
    <name type="scientific">Caldimonas mangrovi</name>
    <dbReference type="NCBI Taxonomy" id="2944811"/>
    <lineage>
        <taxon>Bacteria</taxon>
        <taxon>Pseudomonadati</taxon>
        <taxon>Pseudomonadota</taxon>
        <taxon>Betaproteobacteria</taxon>
        <taxon>Burkholderiales</taxon>
        <taxon>Sphaerotilaceae</taxon>
        <taxon>Caldimonas</taxon>
    </lineage>
</organism>
<name>A0ABT0YWA0_9BURK</name>
<dbReference type="NCBIfam" id="TIGR00278">
    <property type="entry name" value="membrane protein insertion efficiency factor YidD"/>
    <property type="match status" value="1"/>
</dbReference>
<sequence length="104" mass="11326">MVKRALLVLIRGYRLLLSPWLGAGCRFHPTCSAYSLEAIERHGAAAGSYLMARRLVRCGPWCEGGFDAVPEQPPRLFTRFMRPSPAVPVTPATVPSPSTSESSP</sequence>
<comment type="subcellular location">
    <subcellularLocation>
        <location evidence="1">Cell membrane</location>
        <topology evidence="1">Peripheral membrane protein</topology>
        <orientation evidence="1">Cytoplasmic side</orientation>
    </subcellularLocation>
</comment>
<dbReference type="SMART" id="SM01234">
    <property type="entry name" value="Haemolytic"/>
    <property type="match status" value="1"/>
</dbReference>
<dbReference type="Proteomes" id="UP001165541">
    <property type="component" value="Unassembled WGS sequence"/>
</dbReference>
<evidence type="ECO:0000313" key="4">
    <source>
        <dbReference type="Proteomes" id="UP001165541"/>
    </source>
</evidence>
<proteinExistence type="inferred from homology"/>
<dbReference type="EMBL" id="JAMKFE010000021">
    <property type="protein sequence ID" value="MCM5682592.1"/>
    <property type="molecule type" value="Genomic_DNA"/>
</dbReference>
<dbReference type="InterPro" id="IPR002696">
    <property type="entry name" value="Membr_insert_effic_factor_YidD"/>
</dbReference>
<dbReference type="PANTHER" id="PTHR33383:SF1">
    <property type="entry name" value="MEMBRANE PROTEIN INSERTION EFFICIENCY FACTOR-RELATED"/>
    <property type="match status" value="1"/>
</dbReference>
<gene>
    <name evidence="3" type="primary">yidD</name>
    <name evidence="3" type="ORF">M8A51_23930</name>
</gene>
<dbReference type="Pfam" id="PF01809">
    <property type="entry name" value="YidD"/>
    <property type="match status" value="1"/>
</dbReference>
<comment type="caution">
    <text evidence="3">The sequence shown here is derived from an EMBL/GenBank/DDBJ whole genome shotgun (WGS) entry which is preliminary data.</text>
</comment>
<accession>A0ABT0YWA0</accession>
<dbReference type="RefSeq" id="WP_251781120.1">
    <property type="nucleotide sequence ID" value="NZ_JAMKFE010000021.1"/>
</dbReference>
<evidence type="ECO:0000256" key="1">
    <source>
        <dbReference type="HAMAP-Rule" id="MF_00386"/>
    </source>
</evidence>
<keyword evidence="1" id="KW-0472">Membrane</keyword>
<dbReference type="PROSITE" id="PS51257">
    <property type="entry name" value="PROKAR_LIPOPROTEIN"/>
    <property type="match status" value="1"/>
</dbReference>
<dbReference type="HAMAP" id="MF_00386">
    <property type="entry name" value="UPF0161_YidD"/>
    <property type="match status" value="1"/>
</dbReference>
<keyword evidence="1" id="KW-1003">Cell membrane</keyword>
<protein>
    <recommendedName>
        <fullName evidence="1">Putative membrane protein insertion efficiency factor</fullName>
    </recommendedName>
</protein>
<keyword evidence="4" id="KW-1185">Reference proteome</keyword>